<dbReference type="EMBL" id="JASSOM010000066">
    <property type="protein sequence ID" value="MDK9365038.1"/>
    <property type="molecule type" value="Genomic_DNA"/>
</dbReference>
<dbReference type="InterPro" id="IPR012332">
    <property type="entry name" value="Autotransporter_pectin_lyase_C"/>
</dbReference>
<dbReference type="NCBIfam" id="TIGR02601">
    <property type="entry name" value="autotrns_rpt"/>
    <property type="match status" value="4"/>
</dbReference>
<dbReference type="CDD" id="cd01344">
    <property type="entry name" value="PL2_Passenger_AT"/>
    <property type="match status" value="1"/>
</dbReference>
<keyword evidence="1" id="KW-0732">Signal</keyword>
<dbReference type="PANTHER" id="PTHR35037:SF3">
    <property type="entry name" value="C-TERMINAL REGION OF AIDA-LIKE PROTEIN"/>
    <property type="match status" value="1"/>
</dbReference>
<reference evidence="3 4" key="1">
    <citation type="submission" date="2023-06" db="EMBL/GenBank/DDBJ databases">
        <title>Identification and characterization of antibiotic-resistant Gram-negative bacteria.</title>
        <authorList>
            <person name="Cho G.-S."/>
            <person name="Lee J."/>
            <person name="Tai E."/>
            <person name="Jeong S."/>
            <person name="Kim I."/>
            <person name="Kim B.-E."/>
            <person name="Jeong M.-I."/>
            <person name="Oh K.-K."/>
            <person name="Franz C.M.A.P."/>
        </authorList>
    </citation>
    <scope>NUCLEOTIDE SEQUENCE [LARGE SCALE GENOMIC DNA]</scope>
    <source>
        <strain evidence="3 4">V106_12</strain>
    </source>
</reference>
<dbReference type="SUPFAM" id="SSF103515">
    <property type="entry name" value="Autotransporter"/>
    <property type="match status" value="1"/>
</dbReference>
<accession>A0AAP4D9T6</accession>
<dbReference type="Gene3D" id="2.160.20.20">
    <property type="match status" value="2"/>
</dbReference>
<proteinExistence type="predicted"/>
<feature type="domain" description="Autotransporter" evidence="2">
    <location>
        <begin position="1107"/>
        <end position="1379"/>
    </location>
</feature>
<evidence type="ECO:0000256" key="1">
    <source>
        <dbReference type="ARBA" id="ARBA00022729"/>
    </source>
</evidence>
<dbReference type="InterPro" id="IPR013425">
    <property type="entry name" value="Autotrns_rpt"/>
</dbReference>
<evidence type="ECO:0000259" key="2">
    <source>
        <dbReference type="PROSITE" id="PS51208"/>
    </source>
</evidence>
<sequence length="1379" mass="140110">MEKGSTVDALSFDGQDGLTFTNYGTIDGVAQASYAGVNIVAKNATLINHGTIIRPQSYAIKVNGNDHIILGTGSVLAGTTPIPGGIYDSAIYCTGTGNTLTLTSDDTSTTIENGNMGAPGGKYGLGFQQLTSTANSYWQLGGDIALGGTTADTLNVAGDLTITGYMHQNGAGGGTTIAEGGVLTLGTNGILDGNIIDNGSLVFNSSTDAVSNNAISGSGSLTQSGTGNQTLSALNSYTGATSVQAGTLTIGAAHSLDSSSGVDVASGATLNLNNNDQTLKALTGAGDISLGSANLVMNNDSANSLTGIISGTGSLTKGGAGTLTLGGNSTYSGGTTVQTGALSLENSQGAGIGQITLDSGTLLDLAFSDGSFVNTLNGPGKVKVSGQNITLAEDATNYASGWDITGSASATQQSQLGASGVQLDGTQSKLTLNNLASTFTNVLTGNGTLAVNQSNTTDEFHLSGSMGTAFTGTLEMQKGNLTLDDTAEKALANATLALTKTGIATMSDDRTLGGFTTGGGTLIVDNTRTDPDVLTVKNLDASAGGTIQANIPTDLTPPVISTNPSWFAQDNVHGVQVVKATGDVTGVGTHLTLLDQNGNSLHNPVNVDFSENGQQIGTATYGDAAVVAADGIWAGYDLTRFDVNAGQTLVLQNEPGKDNALGAQLTGAGNVDVQASGNVVLSNADNDYTGNTTISSGSVQMGSDNAFGHTADLSLAKSTGLDMNGKAQAVTSLHNAAGSSLNLNGGKLSIAQGGESLGTLSGGGQLDVDAGELTVHGANQGLSAETDIAKPATVTLDNTQGLGTGAVDLAGNLNLSGANGVMNNALAGNGTLSLKNSSQVTLNNTASTFAGRIDVASGTQLTAQGAGTLGTANVVDNGNLVLDSATDATLNNAISGKGGMEKTGAGMLTVGKNQTYSGDTHITQGALNVNGDFGSTGTVYVAKAAALKGNGSVAGSVDNSGVIDLTSATPGNNLVVNGDYSSHDGQLWVNSALGGDNSAHDQLTVKGSTSGNTSVTVNNMHGLGDRTENGIKLVDVQGQSGGNFVLQGRAVAGAYDYALNKASDGDWYLQSTAALRPEAGAWLANQSMANSVFMNTLHDRSDENRQSGEDAPATWAHFDAGRTNSKGADGALSMGSNTSILRIGSDVFRHDFGNQRINAGVMTGYAHVDTDSDAKNASTRATGKLDGYSVGLYGTWYGGAADQKSGPYVDTWVQYGTFHNTVKGDDLAEEKYHSHNWMASVEAGYDLPLGALTIQPQFQTLYTDYSQGDYTESNGTRIKSQDSGGVTTRLGARLYGELGTEAVTQPYVELNWWHGGSDNSVKMDSVTVNQSVPVSRYEAKVGAQTRVSENWTLWVNTGVEAGKDNYSSVQGQVGGKYSW</sequence>
<dbReference type="Gene3D" id="2.40.128.130">
    <property type="entry name" value="Autotransporter beta-domain"/>
    <property type="match status" value="1"/>
</dbReference>
<protein>
    <submittedName>
        <fullName evidence="3">Autotransporter outer membrane beta-barrel domain-containing protein</fullName>
    </submittedName>
</protein>
<gene>
    <name evidence="3" type="ORF">QQF32_17725</name>
</gene>
<dbReference type="PROSITE" id="PS51208">
    <property type="entry name" value="AUTOTRANSPORTER"/>
    <property type="match status" value="1"/>
</dbReference>
<dbReference type="GO" id="GO:0019867">
    <property type="term" value="C:outer membrane"/>
    <property type="evidence" value="ECO:0007669"/>
    <property type="project" value="InterPro"/>
</dbReference>
<dbReference type="PANTHER" id="PTHR35037">
    <property type="entry name" value="C-TERMINAL REGION OF AIDA-LIKE PROTEIN"/>
    <property type="match status" value="1"/>
</dbReference>
<evidence type="ECO:0000313" key="3">
    <source>
        <dbReference type="EMBL" id="MDK9365038.1"/>
    </source>
</evidence>
<dbReference type="RefSeq" id="WP_285149970.1">
    <property type="nucleotide sequence ID" value="NZ_JASSOM010000066.1"/>
</dbReference>
<comment type="caution">
    <text evidence="3">The sequence shown here is derived from an EMBL/GenBank/DDBJ whole genome shotgun (WGS) entry which is preliminary data.</text>
</comment>
<dbReference type="Pfam" id="PF18883">
    <property type="entry name" value="AC_1"/>
    <property type="match status" value="1"/>
</dbReference>
<dbReference type="Proteomes" id="UP001223214">
    <property type="component" value="Unassembled WGS sequence"/>
</dbReference>
<evidence type="ECO:0000313" key="4">
    <source>
        <dbReference type="Proteomes" id="UP001223214"/>
    </source>
</evidence>
<dbReference type="InterPro" id="IPR051551">
    <property type="entry name" value="Autotransporter_adhesion"/>
</dbReference>
<keyword evidence="4" id="KW-1185">Reference proteome</keyword>
<dbReference type="InterPro" id="IPR005546">
    <property type="entry name" value="Autotransporte_beta"/>
</dbReference>
<name>A0AAP4D9T6_9ENTR</name>
<dbReference type="InterPro" id="IPR006315">
    <property type="entry name" value="OM_autotransptr_brl_dom"/>
</dbReference>
<dbReference type="InterPro" id="IPR011050">
    <property type="entry name" value="Pectin_lyase_fold/virulence"/>
</dbReference>
<dbReference type="InterPro" id="IPR036709">
    <property type="entry name" value="Autotransporte_beta_dom_sf"/>
</dbReference>
<dbReference type="SMART" id="SM00869">
    <property type="entry name" value="Autotransporter"/>
    <property type="match status" value="1"/>
</dbReference>
<dbReference type="Pfam" id="PF12951">
    <property type="entry name" value="PATR"/>
    <property type="match status" value="4"/>
</dbReference>
<dbReference type="SUPFAM" id="SSF51126">
    <property type="entry name" value="Pectin lyase-like"/>
    <property type="match status" value="3"/>
</dbReference>
<dbReference type="Pfam" id="PF03797">
    <property type="entry name" value="Autotransporter"/>
    <property type="match status" value="1"/>
</dbReference>
<dbReference type="InterPro" id="IPR043990">
    <property type="entry name" value="AC_1"/>
</dbReference>
<organism evidence="3 4">
    <name type="scientific">Lelliottia wanjuensis</name>
    <dbReference type="NCBI Taxonomy" id="3050585"/>
    <lineage>
        <taxon>Bacteria</taxon>
        <taxon>Pseudomonadati</taxon>
        <taxon>Pseudomonadota</taxon>
        <taxon>Gammaproteobacteria</taxon>
        <taxon>Enterobacterales</taxon>
        <taxon>Enterobacteriaceae</taxon>
        <taxon>Lelliottia</taxon>
    </lineage>
</organism>
<dbReference type="NCBIfam" id="TIGR01414">
    <property type="entry name" value="autotrans_barl"/>
    <property type="match status" value="1"/>
</dbReference>